<dbReference type="Gene3D" id="3.40.50.2300">
    <property type="match status" value="1"/>
</dbReference>
<dbReference type="EMBL" id="JACJTU010000045">
    <property type="protein sequence ID" value="MBD2738244.1"/>
    <property type="molecule type" value="Genomic_DNA"/>
</dbReference>
<dbReference type="RefSeq" id="WP_190958794.1">
    <property type="nucleotide sequence ID" value="NZ_JACJTU010000045.1"/>
</dbReference>
<dbReference type="SMART" id="SM00065">
    <property type="entry name" value="GAF"/>
    <property type="match status" value="1"/>
</dbReference>
<comment type="caution">
    <text evidence="4">The sequence shown here is derived from an EMBL/GenBank/DDBJ whole genome shotgun (WGS) entry which is preliminary data.</text>
</comment>
<dbReference type="InterPro" id="IPR001789">
    <property type="entry name" value="Sig_transdc_resp-reg_receiver"/>
</dbReference>
<evidence type="ECO:0000256" key="1">
    <source>
        <dbReference type="ARBA" id="ARBA00022553"/>
    </source>
</evidence>
<gene>
    <name evidence="4" type="ORF">H6H03_30935</name>
</gene>
<dbReference type="InterPro" id="IPR003018">
    <property type="entry name" value="GAF"/>
</dbReference>
<reference evidence="4 5" key="1">
    <citation type="journal article" date="2020" name="ISME J.">
        <title>Comparative genomics reveals insights into cyanobacterial evolution and habitat adaptation.</title>
        <authorList>
            <person name="Chen M.Y."/>
            <person name="Teng W.K."/>
            <person name="Zhao L."/>
            <person name="Hu C.X."/>
            <person name="Zhou Y.K."/>
            <person name="Han B.P."/>
            <person name="Song L.R."/>
            <person name="Shu W.S."/>
        </authorList>
    </citation>
    <scope>NUCLEOTIDE SEQUENCE [LARGE SCALE GENOMIC DNA]</scope>
    <source>
        <strain evidence="4 5">FACHB-159</strain>
    </source>
</reference>
<organism evidence="4 5">
    <name type="scientific">Nostoc paludosum FACHB-159</name>
    <dbReference type="NCBI Taxonomy" id="2692908"/>
    <lineage>
        <taxon>Bacteria</taxon>
        <taxon>Bacillati</taxon>
        <taxon>Cyanobacteriota</taxon>
        <taxon>Cyanophyceae</taxon>
        <taxon>Nostocales</taxon>
        <taxon>Nostocaceae</taxon>
        <taxon>Nostoc</taxon>
    </lineage>
</organism>
<dbReference type="CDD" id="cd17569">
    <property type="entry name" value="REC_HupR-like"/>
    <property type="match status" value="1"/>
</dbReference>
<evidence type="ECO:0000259" key="3">
    <source>
        <dbReference type="PROSITE" id="PS50110"/>
    </source>
</evidence>
<dbReference type="Pfam" id="PF00072">
    <property type="entry name" value="Response_reg"/>
    <property type="match status" value="1"/>
</dbReference>
<feature type="modified residue" description="4-aspartylphosphate" evidence="2">
    <location>
        <position position="74"/>
    </location>
</feature>
<dbReference type="PANTHER" id="PTHR44591:SF19">
    <property type="entry name" value="TWO-COMPONENT RESPONSE REGULATOR-RELATED"/>
    <property type="match status" value="1"/>
</dbReference>
<feature type="domain" description="Response regulatory" evidence="3">
    <location>
        <begin position="25"/>
        <end position="140"/>
    </location>
</feature>
<dbReference type="InterPro" id="IPR050595">
    <property type="entry name" value="Bact_response_regulator"/>
</dbReference>
<dbReference type="Proteomes" id="UP000637383">
    <property type="component" value="Unassembled WGS sequence"/>
</dbReference>
<dbReference type="Gene3D" id="3.30.450.340">
    <property type="match status" value="1"/>
</dbReference>
<keyword evidence="1 2" id="KW-0597">Phosphoprotein</keyword>
<keyword evidence="5" id="KW-1185">Reference proteome</keyword>
<evidence type="ECO:0000256" key="2">
    <source>
        <dbReference type="PROSITE-ProRule" id="PRU00169"/>
    </source>
</evidence>
<dbReference type="InterPro" id="IPR011006">
    <property type="entry name" value="CheY-like_superfamily"/>
</dbReference>
<proteinExistence type="predicted"/>
<accession>A0ABR8KFA6</accession>
<name>A0ABR8KFA6_9NOSO</name>
<dbReference type="PROSITE" id="PS50110">
    <property type="entry name" value="RESPONSE_REGULATORY"/>
    <property type="match status" value="1"/>
</dbReference>
<protein>
    <submittedName>
        <fullName evidence="4">Response regulator</fullName>
    </submittedName>
</protein>
<evidence type="ECO:0000313" key="5">
    <source>
        <dbReference type="Proteomes" id="UP000637383"/>
    </source>
</evidence>
<evidence type="ECO:0000313" key="4">
    <source>
        <dbReference type="EMBL" id="MBD2738244.1"/>
    </source>
</evidence>
<sequence>MDNPSLEIEKIQYQVMTLERPKKLKILVVDDEPDNLDLLYRTFRRDFNVLKADSGVNALQVLAAEGEVAVIISDQRMPEMKGTEFLSKTVPQFPDTVRIILTGFTDIEDLVEAINAGQVYKYITKPWDPGELKAVVQRAAETYDLLKQRTEELRRAHAQMALLSVLVQVTQAASSLEETLAPIARAFAETFGTQGCIIQLIHGHNLAATQGNYSDTGTLENWLSQDLLTQEAIATGKIQLSLNIPKDNKLNDAVHYQNSGVQAHLVMPISYRNELLGVLSLQWKQPCILREDELKLIDLSTQLMAIALTSSRCHQTIV</sequence>
<dbReference type="SUPFAM" id="SSF52172">
    <property type="entry name" value="CheY-like"/>
    <property type="match status" value="1"/>
</dbReference>
<dbReference type="SUPFAM" id="SSF55781">
    <property type="entry name" value="GAF domain-like"/>
    <property type="match status" value="1"/>
</dbReference>
<dbReference type="SMART" id="SM00448">
    <property type="entry name" value="REC"/>
    <property type="match status" value="1"/>
</dbReference>
<dbReference type="PANTHER" id="PTHR44591">
    <property type="entry name" value="STRESS RESPONSE REGULATOR PROTEIN 1"/>
    <property type="match status" value="1"/>
</dbReference>
<dbReference type="Pfam" id="PF13185">
    <property type="entry name" value="GAF_2"/>
    <property type="match status" value="1"/>
</dbReference>